<dbReference type="GO" id="GO:0004190">
    <property type="term" value="F:aspartic-type endopeptidase activity"/>
    <property type="evidence" value="ECO:0007669"/>
    <property type="project" value="UniProtKB-KW"/>
</dbReference>
<keyword evidence="7" id="KW-1185">Reference proteome</keyword>
<comment type="caution">
    <text evidence="6">The sequence shown here is derived from an EMBL/GenBank/DDBJ whole genome shotgun (WGS) entry which is preliminary data.</text>
</comment>
<dbReference type="InterPro" id="IPR001461">
    <property type="entry name" value="Aspartic_peptidase_A1"/>
</dbReference>
<dbReference type="InterPro" id="IPR033121">
    <property type="entry name" value="PEPTIDASE_A1"/>
</dbReference>
<feature type="active site" evidence="2">
    <location>
        <position position="318"/>
    </location>
</feature>
<feature type="region of interest" description="Disordered" evidence="4">
    <location>
        <begin position="40"/>
        <end position="85"/>
    </location>
</feature>
<feature type="domain" description="Peptidase A1" evidence="5">
    <location>
        <begin position="98"/>
        <end position="440"/>
    </location>
</feature>
<organism evidence="6 7">
    <name type="scientific">Panicum miliaceum</name>
    <name type="common">Proso millet</name>
    <name type="synonym">Broomcorn millet</name>
    <dbReference type="NCBI Taxonomy" id="4540"/>
    <lineage>
        <taxon>Eukaryota</taxon>
        <taxon>Viridiplantae</taxon>
        <taxon>Streptophyta</taxon>
        <taxon>Embryophyta</taxon>
        <taxon>Tracheophyta</taxon>
        <taxon>Spermatophyta</taxon>
        <taxon>Magnoliopsida</taxon>
        <taxon>Liliopsida</taxon>
        <taxon>Poales</taxon>
        <taxon>Poaceae</taxon>
        <taxon>PACMAD clade</taxon>
        <taxon>Panicoideae</taxon>
        <taxon>Panicodae</taxon>
        <taxon>Paniceae</taxon>
        <taxon>Panicinae</taxon>
        <taxon>Panicum</taxon>
        <taxon>Panicum sect. Panicum</taxon>
    </lineage>
</organism>
<evidence type="ECO:0000256" key="3">
    <source>
        <dbReference type="RuleBase" id="RU000454"/>
    </source>
</evidence>
<reference evidence="7" key="1">
    <citation type="journal article" date="2019" name="Nat. Commun.">
        <title>The genome of broomcorn millet.</title>
        <authorList>
            <person name="Zou C."/>
            <person name="Miki D."/>
            <person name="Li D."/>
            <person name="Tang Q."/>
            <person name="Xiao L."/>
            <person name="Rajput S."/>
            <person name="Deng P."/>
            <person name="Jia W."/>
            <person name="Huang R."/>
            <person name="Zhang M."/>
            <person name="Sun Y."/>
            <person name="Hu J."/>
            <person name="Fu X."/>
            <person name="Schnable P.S."/>
            <person name="Li F."/>
            <person name="Zhang H."/>
            <person name="Feng B."/>
            <person name="Zhu X."/>
            <person name="Liu R."/>
            <person name="Schnable J.C."/>
            <person name="Zhu J.-K."/>
            <person name="Zhang H."/>
        </authorList>
    </citation>
    <scope>NUCLEOTIDE SEQUENCE [LARGE SCALE GENOMIC DNA]</scope>
</reference>
<feature type="compositionally biased region" description="Low complexity" evidence="4">
    <location>
        <begin position="67"/>
        <end position="85"/>
    </location>
</feature>
<evidence type="ECO:0000256" key="1">
    <source>
        <dbReference type="ARBA" id="ARBA00007447"/>
    </source>
</evidence>
<dbReference type="PRINTS" id="PR00792">
    <property type="entry name" value="PEPSIN"/>
</dbReference>
<dbReference type="PROSITE" id="PS00141">
    <property type="entry name" value="ASP_PROTEASE"/>
    <property type="match status" value="1"/>
</dbReference>
<dbReference type="Pfam" id="PF14543">
    <property type="entry name" value="TAXi_N"/>
    <property type="match status" value="1"/>
</dbReference>
<dbReference type="Proteomes" id="UP000275267">
    <property type="component" value="Unassembled WGS sequence"/>
</dbReference>
<gene>
    <name evidence="6" type="ORF">C2845_PM17G13440</name>
</gene>
<evidence type="ECO:0000313" key="6">
    <source>
        <dbReference type="EMBL" id="RLM69335.1"/>
    </source>
</evidence>
<dbReference type="InterPro" id="IPR021109">
    <property type="entry name" value="Peptidase_aspartic_dom_sf"/>
</dbReference>
<dbReference type="AlphaFoldDB" id="A0A3L6Q037"/>
<dbReference type="InterPro" id="IPR032799">
    <property type="entry name" value="TAXi_C"/>
</dbReference>
<evidence type="ECO:0000313" key="7">
    <source>
        <dbReference type="Proteomes" id="UP000275267"/>
    </source>
</evidence>
<keyword evidence="3" id="KW-0064">Aspartyl protease</keyword>
<sequence length="444" mass="47384">MAHARRWLMRTGVPPLSHTEILTADQRRVQYIHRLLSETTTGSLAERKNSEEPPSQQLVPGPPPPSSGSVSSSPPAMPSNQSSLSSSSSGSALLTGFYVVPIGLGTPTQWYAVALDTGSDMTWVQCRPCVVFCHKQKEPIFSPANSSTYANIPCESPYCSDHDVKVCSPGHNCAYSLNYTDYSYTMSTYGHDDLTLHTDTIKDFRFRCSHNIWGRFGHSAGVMGLGRGRTSLMVQAASKYGGVFAYCLPADPTGTGFLELGPGATAMVAAAKAPARLTPMLTYKGPRYYYVGLTGIKVGGHLLPISRNVFSTAGTLIDSGTVITRLPPSAYRQLRSASAKDVAVLGYQQVAPGFEFLDTCFNLTGLGQGIVPLPTVSLVFHGGASLDVDATGILYVANVSRACLAFAANGRDTDMAVIGSTQQKTYSVMYDIGKKVIGFTPGAC</sequence>
<dbReference type="InterPro" id="IPR032861">
    <property type="entry name" value="TAXi_N"/>
</dbReference>
<dbReference type="EMBL" id="PQIB02000014">
    <property type="protein sequence ID" value="RLM69335.1"/>
    <property type="molecule type" value="Genomic_DNA"/>
</dbReference>
<dbReference type="Pfam" id="PF14541">
    <property type="entry name" value="TAXi_C"/>
    <property type="match status" value="1"/>
</dbReference>
<name>A0A3L6Q037_PANMI</name>
<dbReference type="STRING" id="4540.A0A3L6Q037"/>
<dbReference type="Gene3D" id="2.40.70.10">
    <property type="entry name" value="Acid Proteases"/>
    <property type="match status" value="2"/>
</dbReference>
<dbReference type="FunFam" id="2.40.70.10:FF:000031">
    <property type="entry name" value="Aspartyl protease AED1"/>
    <property type="match status" value="1"/>
</dbReference>
<evidence type="ECO:0000259" key="5">
    <source>
        <dbReference type="PROSITE" id="PS51767"/>
    </source>
</evidence>
<keyword evidence="3" id="KW-0645">Protease</keyword>
<protein>
    <submittedName>
        <fullName evidence="6">Protein ASPARTIC PROTEASE IN GUARD CELL 2-like</fullName>
    </submittedName>
</protein>
<dbReference type="PANTHER" id="PTHR13683">
    <property type="entry name" value="ASPARTYL PROTEASES"/>
    <property type="match status" value="1"/>
</dbReference>
<dbReference type="FunFam" id="2.40.70.10:FF:000013">
    <property type="entry name" value="Aspartyl protease AED1"/>
    <property type="match status" value="1"/>
</dbReference>
<dbReference type="OrthoDB" id="2747330at2759"/>
<dbReference type="GO" id="GO:0006508">
    <property type="term" value="P:proteolysis"/>
    <property type="evidence" value="ECO:0007669"/>
    <property type="project" value="UniProtKB-KW"/>
</dbReference>
<accession>A0A3L6Q037</accession>
<evidence type="ECO:0000256" key="4">
    <source>
        <dbReference type="SAM" id="MobiDB-lite"/>
    </source>
</evidence>
<evidence type="ECO:0000256" key="2">
    <source>
        <dbReference type="PIRSR" id="PIRSR601461-1"/>
    </source>
</evidence>
<feature type="active site" evidence="2">
    <location>
        <position position="116"/>
    </location>
</feature>
<comment type="similarity">
    <text evidence="1 3">Belongs to the peptidase A1 family.</text>
</comment>
<keyword evidence="3" id="KW-0378">Hydrolase</keyword>
<dbReference type="SUPFAM" id="SSF50630">
    <property type="entry name" value="Acid proteases"/>
    <property type="match status" value="1"/>
</dbReference>
<dbReference type="InterPro" id="IPR001969">
    <property type="entry name" value="Aspartic_peptidase_AS"/>
</dbReference>
<dbReference type="PROSITE" id="PS51767">
    <property type="entry name" value="PEPTIDASE_A1"/>
    <property type="match status" value="1"/>
</dbReference>
<dbReference type="PANTHER" id="PTHR13683:SF902">
    <property type="entry name" value="OS06G0610800 PROTEIN"/>
    <property type="match status" value="1"/>
</dbReference>
<proteinExistence type="inferred from homology"/>